<protein>
    <submittedName>
        <fullName evidence="3">Uncharacterized protein</fullName>
    </submittedName>
</protein>
<keyword evidence="1" id="KW-0732">Signal</keyword>
<name>A0A1Z2XQV2_9FIRM</name>
<reference evidence="3 5" key="3">
    <citation type="submission" date="2020-11" db="EMBL/GenBank/DDBJ databases">
        <title>Closed and high quality bacterial genomes of the OMM12 community.</title>
        <authorList>
            <person name="Marbouty M."/>
            <person name="Lamy-Besnier Q."/>
            <person name="Debarbieux L."/>
            <person name="Koszul R."/>
        </authorList>
    </citation>
    <scope>NUCLEOTIDE SEQUENCE [LARGE SCALE GENOMIC DNA]</scope>
    <source>
        <strain evidence="3 5">KB18</strain>
    </source>
</reference>
<dbReference type="EMBL" id="CP021422">
    <property type="protein sequence ID" value="ASB40799.1"/>
    <property type="molecule type" value="Genomic_DNA"/>
</dbReference>
<evidence type="ECO:0000313" key="2">
    <source>
        <dbReference type="EMBL" id="ASB40799.1"/>
    </source>
</evidence>
<reference evidence="2" key="1">
    <citation type="journal article" date="2017" name="Genome Announc.">
        <title>High-Quality Whole-Genome Sequences of the Oligo-Mouse-Microbiota Bacterial Community.</title>
        <authorList>
            <person name="Garzetti D."/>
            <person name="Brugiroux S."/>
            <person name="Bunk B."/>
            <person name="Pukall R."/>
            <person name="McCoy K.D."/>
            <person name="Macpherson A.J."/>
            <person name="Stecher B."/>
        </authorList>
    </citation>
    <scope>NUCLEOTIDE SEQUENCE</scope>
    <source>
        <strain evidence="2">KB18</strain>
    </source>
</reference>
<proteinExistence type="predicted"/>
<sequence length="108" mass="11752">MTKKVISLLMALMLAFSVISISAYAEGDEGIEPYGVVTKCFNCGAAVSNPTYGSWNENGTVYTGCGKTSELHAHFKSWRVTGWQCHSCGAWTETKRVTVTDNCSIMKS</sequence>
<feature type="signal peptide" evidence="1">
    <location>
        <begin position="1"/>
        <end position="25"/>
    </location>
</feature>
<dbReference type="EMBL" id="CP065321">
    <property type="protein sequence ID" value="QQR30081.1"/>
    <property type="molecule type" value="Genomic_DNA"/>
</dbReference>
<evidence type="ECO:0000256" key="1">
    <source>
        <dbReference type="SAM" id="SignalP"/>
    </source>
</evidence>
<evidence type="ECO:0000313" key="3">
    <source>
        <dbReference type="EMBL" id="QQR30081.1"/>
    </source>
</evidence>
<feature type="chain" id="PRO_5044568671" evidence="1">
    <location>
        <begin position="26"/>
        <end position="108"/>
    </location>
</feature>
<accession>A0A1Z2XQV2</accession>
<evidence type="ECO:0000313" key="4">
    <source>
        <dbReference type="Proteomes" id="UP000196710"/>
    </source>
</evidence>
<organism evidence="3 5">
    <name type="scientific">Acutalibacter muris</name>
    <dbReference type="NCBI Taxonomy" id="1796620"/>
    <lineage>
        <taxon>Bacteria</taxon>
        <taxon>Bacillati</taxon>
        <taxon>Bacillota</taxon>
        <taxon>Clostridia</taxon>
        <taxon>Eubacteriales</taxon>
        <taxon>Acutalibacteraceae</taxon>
        <taxon>Acutalibacter</taxon>
    </lineage>
</organism>
<evidence type="ECO:0000313" key="5">
    <source>
        <dbReference type="Proteomes" id="UP000596035"/>
    </source>
</evidence>
<gene>
    <name evidence="2" type="ORF">ADH66_09130</name>
    <name evidence="3" type="ORF">I5Q82_19170</name>
</gene>
<dbReference type="AlphaFoldDB" id="A0A1Z2XQV2"/>
<dbReference type="Proteomes" id="UP000196710">
    <property type="component" value="Chromosome"/>
</dbReference>
<reference evidence="4" key="2">
    <citation type="submission" date="2017-05" db="EMBL/GenBank/DDBJ databases">
        <title>Improved OligoMM genomes.</title>
        <authorList>
            <person name="Garzetti D."/>
        </authorList>
    </citation>
    <scope>NUCLEOTIDE SEQUENCE [LARGE SCALE GENOMIC DNA]</scope>
    <source>
        <strain evidence="4">KB18</strain>
    </source>
</reference>
<dbReference type="RefSeq" id="WP_066541514.1">
    <property type="nucleotide sequence ID" value="NZ_CP021422.1"/>
</dbReference>
<dbReference type="Proteomes" id="UP000596035">
    <property type="component" value="Chromosome"/>
</dbReference>
<keyword evidence="4" id="KW-1185">Reference proteome</keyword>
<dbReference type="KEGG" id="amur:ADH66_09130"/>